<protein>
    <submittedName>
        <fullName evidence="2">Uncharacterized protein</fullName>
    </submittedName>
</protein>
<proteinExistence type="predicted"/>
<feature type="region of interest" description="Disordered" evidence="1">
    <location>
        <begin position="101"/>
        <end position="144"/>
    </location>
</feature>
<dbReference type="EMBL" id="VSRR010008021">
    <property type="protein sequence ID" value="MPC47950.1"/>
    <property type="molecule type" value="Genomic_DNA"/>
</dbReference>
<dbReference type="Proteomes" id="UP000324222">
    <property type="component" value="Unassembled WGS sequence"/>
</dbReference>
<organism evidence="2 3">
    <name type="scientific">Portunus trituberculatus</name>
    <name type="common">Swimming crab</name>
    <name type="synonym">Neptunus trituberculatus</name>
    <dbReference type="NCBI Taxonomy" id="210409"/>
    <lineage>
        <taxon>Eukaryota</taxon>
        <taxon>Metazoa</taxon>
        <taxon>Ecdysozoa</taxon>
        <taxon>Arthropoda</taxon>
        <taxon>Crustacea</taxon>
        <taxon>Multicrustacea</taxon>
        <taxon>Malacostraca</taxon>
        <taxon>Eumalacostraca</taxon>
        <taxon>Eucarida</taxon>
        <taxon>Decapoda</taxon>
        <taxon>Pleocyemata</taxon>
        <taxon>Brachyura</taxon>
        <taxon>Eubrachyura</taxon>
        <taxon>Portunoidea</taxon>
        <taxon>Portunidae</taxon>
        <taxon>Portuninae</taxon>
        <taxon>Portunus</taxon>
    </lineage>
</organism>
<comment type="caution">
    <text evidence="2">The sequence shown here is derived from an EMBL/GenBank/DDBJ whole genome shotgun (WGS) entry which is preliminary data.</text>
</comment>
<accession>A0A5B7FJY8</accession>
<gene>
    <name evidence="2" type="ORF">E2C01_041712</name>
</gene>
<reference evidence="2 3" key="1">
    <citation type="submission" date="2019-05" db="EMBL/GenBank/DDBJ databases">
        <title>Another draft genome of Portunus trituberculatus and its Hox gene families provides insights of decapod evolution.</title>
        <authorList>
            <person name="Jeong J.-H."/>
            <person name="Song I."/>
            <person name="Kim S."/>
            <person name="Choi T."/>
            <person name="Kim D."/>
            <person name="Ryu S."/>
            <person name="Kim W."/>
        </authorList>
    </citation>
    <scope>NUCLEOTIDE SEQUENCE [LARGE SCALE GENOMIC DNA]</scope>
    <source>
        <tissue evidence="2">Muscle</tissue>
    </source>
</reference>
<evidence type="ECO:0000256" key="1">
    <source>
        <dbReference type="SAM" id="MobiDB-lite"/>
    </source>
</evidence>
<name>A0A5B7FJY8_PORTR</name>
<keyword evidence="3" id="KW-1185">Reference proteome</keyword>
<dbReference type="AlphaFoldDB" id="A0A5B7FJY8"/>
<evidence type="ECO:0000313" key="3">
    <source>
        <dbReference type="Proteomes" id="UP000324222"/>
    </source>
</evidence>
<evidence type="ECO:0000313" key="2">
    <source>
        <dbReference type="EMBL" id="MPC47950.1"/>
    </source>
</evidence>
<sequence length="167" mass="18021">MHAEGSMTLPYTQRNCEALVTGSVHRVVLAGCTSRHSLTKPDSAVPPLTVCRSLPLEECQSLTSTSLISWSLPNPHQQSASRTAAWLPPPVKEHSSLTRRALGHAGTPPQGGYTLGEGRGSGLIRPNPSPTTTRFLTPPPPPHRRDLCVKHLMHGQAAHRLHEGLEC</sequence>